<sequence length="995" mass="112722">METLQTKLGADHPDILTSMGNLASTYRNQGRYKEAEKLEVQVMETLQTKLGADHPDILTSMGNLASTYRNQGRYKEAEKLEVQVMETLQMKLGVDNPSTLTSMANLASTFRNQGRYEEAEKLNMQVMETRTMKLGADHPDTLTSMANLALIYTNQGRWKEAEKLNIQATEACIMKFGADHPSTLMSMTNLASIYRNQGRYKEAEKLEVQVMERMKRVFGEEHPSTITMMADLALTLEALDLQTEAISMMDHCFRLRQRILGSDHPDTVYTRSTLDKWANVRPVSQVPRTTVSEVAASDRSNFLWSDQEASTDPSSLSYKAFVSQDQVTEGRPTLNFLNYKKSETEYGFSEMCDDIQSINSVSDDIDSLAEPNLKVADFRHAAVTYFVSLLTESPETLALYEQASQRMGEAKFVRNHRRLLKKYFLELRTETQTASQRSAIEFLRFRPNRTQISQGIFNLVISSNNSIQEQISILPKQENDSLVILDRFLGDLGETDSLERPTTPPTIIGSNTHIDAGPTGDDSDDDDSSIGDQHSYQFREDNPLSHFKATTKFFTTGQPFRVYQDHLRRFLNPHVAAESVKITQPHISENNSRVPSVGCVEELSANTVKFRTIISFWWFRLMNFCCPPPTGYHRIPYLCGCGNLSYLDVKELSPGGVERFRRRITKYASIARSRAHSPTIPDGQLCRPAQVHLHNATSPPMDISPAPQSTSSRPPSTQTMHTLSQDPSSGLSEDPQYLLVCINAKHSPVLVHIEVGHQGNDQYMFQQIRNDYNKIRTVNEWRASSLVPLWLRELFYGISTRLPKIPLSLNRLKFPSLLRNALGQTSLHKISSADFVRFQLIPVGDKCYPAWFQKSQFPPETEVRARRYLYEPVPMEDVELLRIPLPHLLEPGPHVDKFWITTFPKKLTEQLVRNPGVDGQRVIGWGIRINEELNWSCVLSLLLVVLLVTGIGVVTFAVVTSDNSSAFGMGAYLVAITTTFITYQYFAWKDELQDV</sequence>
<reference evidence="1" key="1">
    <citation type="submission" date="2020-04" db="EMBL/GenBank/DDBJ databases">
        <authorList>
            <person name="Broberg M."/>
        </authorList>
    </citation>
    <scope>NUCLEOTIDE SEQUENCE</scope>
</reference>
<evidence type="ECO:0000313" key="1">
    <source>
        <dbReference type="EMBL" id="CAG9948681.1"/>
    </source>
</evidence>
<name>A0ACA9U5Z3_BIOOC</name>
<evidence type="ECO:0000313" key="2">
    <source>
        <dbReference type="Proteomes" id="UP000836387"/>
    </source>
</evidence>
<organism evidence="1 2">
    <name type="scientific">Clonostachys rosea f. rosea IK726</name>
    <dbReference type="NCBI Taxonomy" id="1349383"/>
    <lineage>
        <taxon>Eukaryota</taxon>
        <taxon>Fungi</taxon>
        <taxon>Dikarya</taxon>
        <taxon>Ascomycota</taxon>
        <taxon>Pezizomycotina</taxon>
        <taxon>Sordariomycetes</taxon>
        <taxon>Hypocreomycetidae</taxon>
        <taxon>Hypocreales</taxon>
        <taxon>Bionectriaceae</taxon>
        <taxon>Clonostachys</taxon>
    </lineage>
</organism>
<accession>A0ACA9U5Z3</accession>
<proteinExistence type="predicted"/>
<dbReference type="EMBL" id="CADEHS020000026">
    <property type="protein sequence ID" value="CAG9948681.1"/>
    <property type="molecule type" value="Genomic_DNA"/>
</dbReference>
<dbReference type="Proteomes" id="UP000836387">
    <property type="component" value="Unassembled WGS sequence"/>
</dbReference>
<keyword evidence="2" id="KW-1185">Reference proteome</keyword>
<reference evidence="1" key="2">
    <citation type="submission" date="2021-10" db="EMBL/GenBank/DDBJ databases">
        <authorList>
            <person name="Piombo E."/>
        </authorList>
    </citation>
    <scope>NUCLEOTIDE SEQUENCE</scope>
</reference>
<comment type="caution">
    <text evidence="1">The sequence shown here is derived from an EMBL/GenBank/DDBJ whole genome shotgun (WGS) entry which is preliminary data.</text>
</comment>
<gene>
    <name evidence="1" type="ORF">CRV2_00015874</name>
</gene>
<protein>
    <submittedName>
        <fullName evidence="1">Uncharacterized protein</fullName>
    </submittedName>
</protein>